<reference evidence="1 2" key="1">
    <citation type="submission" date="2017-05" db="EMBL/GenBank/DDBJ databases">
        <title>Biotechnological potential of actinobacteria isolated from South African environments.</title>
        <authorList>
            <person name="Le Roes-Hill M."/>
            <person name="Prins A."/>
            <person name="Durrell K.A."/>
        </authorList>
    </citation>
    <scope>NUCLEOTIDE SEQUENCE [LARGE SCALE GENOMIC DNA]</scope>
    <source>
        <strain evidence="1">BS2</strain>
    </source>
</reference>
<sequence length="158" mass="17049">MGDAVDFKEVSTAGLESSPVAEALAGLRANEARYYKTKYGHDFTVVPASNAPDALDRVTTILAAERAITIASPALEVSDFEVGPDDGRLHMSYVFYESGLAVNVMYSIDPAGKRAVGFKLAEGMDVPAELESKFKFARQKSKLAGVIRGSYFVIKGEY</sequence>
<keyword evidence="2" id="KW-1185">Reference proteome</keyword>
<accession>A0A243Q7E7</accession>
<evidence type="ECO:0000313" key="1">
    <source>
        <dbReference type="EMBL" id="OUC77384.1"/>
    </source>
</evidence>
<proteinExistence type="predicted"/>
<protein>
    <submittedName>
        <fullName evidence="1">Phage tail protein</fullName>
    </submittedName>
</protein>
<dbReference type="AlphaFoldDB" id="A0A243Q7E7"/>
<dbReference type="RefSeq" id="WP_086536527.1">
    <property type="nucleotide sequence ID" value="NZ_NGFO01000021.1"/>
</dbReference>
<dbReference type="OrthoDB" id="3239338at2"/>
<name>A0A243Q7E7_9ACTN</name>
<gene>
    <name evidence="1" type="ORF">CA982_17400</name>
</gene>
<dbReference type="STRING" id="417102.CA982_17400"/>
<dbReference type="EMBL" id="NGFO01000021">
    <property type="protein sequence ID" value="OUC77384.1"/>
    <property type="molecule type" value="Genomic_DNA"/>
</dbReference>
<organism evidence="1 2">
    <name type="scientific">Gordonia lacunae</name>
    <dbReference type="NCBI Taxonomy" id="417102"/>
    <lineage>
        <taxon>Bacteria</taxon>
        <taxon>Bacillati</taxon>
        <taxon>Actinomycetota</taxon>
        <taxon>Actinomycetes</taxon>
        <taxon>Mycobacteriales</taxon>
        <taxon>Gordoniaceae</taxon>
        <taxon>Gordonia</taxon>
    </lineage>
</organism>
<dbReference type="Proteomes" id="UP000194632">
    <property type="component" value="Unassembled WGS sequence"/>
</dbReference>
<evidence type="ECO:0000313" key="2">
    <source>
        <dbReference type="Proteomes" id="UP000194632"/>
    </source>
</evidence>
<comment type="caution">
    <text evidence="1">The sequence shown here is derived from an EMBL/GenBank/DDBJ whole genome shotgun (WGS) entry which is preliminary data.</text>
</comment>